<gene>
    <name evidence="2" type="ORF">OCBIM_22012535mg</name>
</gene>
<feature type="chain" id="PRO_5005583768" description="Secreted protein" evidence="1">
    <location>
        <begin position="18"/>
        <end position="69"/>
    </location>
</feature>
<feature type="signal peptide" evidence="1">
    <location>
        <begin position="1"/>
        <end position="17"/>
    </location>
</feature>
<accession>A0A0L8HLX7</accession>
<dbReference type="EMBL" id="KQ417917">
    <property type="protein sequence ID" value="KOF89790.1"/>
    <property type="molecule type" value="Genomic_DNA"/>
</dbReference>
<proteinExistence type="predicted"/>
<protein>
    <recommendedName>
        <fullName evidence="3">Secreted protein</fullName>
    </recommendedName>
</protein>
<sequence length="69" mass="8049">MIMILWLFLLLTALVHLTQIKSMFAVNLLWSQYVYCAPIPYIGYTTQGLSYSSSYSHWKVAMRFCLMSC</sequence>
<evidence type="ECO:0008006" key="3">
    <source>
        <dbReference type="Google" id="ProtNLM"/>
    </source>
</evidence>
<organism evidence="2">
    <name type="scientific">Octopus bimaculoides</name>
    <name type="common">California two-spotted octopus</name>
    <dbReference type="NCBI Taxonomy" id="37653"/>
    <lineage>
        <taxon>Eukaryota</taxon>
        <taxon>Metazoa</taxon>
        <taxon>Spiralia</taxon>
        <taxon>Lophotrochozoa</taxon>
        <taxon>Mollusca</taxon>
        <taxon>Cephalopoda</taxon>
        <taxon>Coleoidea</taxon>
        <taxon>Octopodiformes</taxon>
        <taxon>Octopoda</taxon>
        <taxon>Incirrata</taxon>
        <taxon>Octopodidae</taxon>
        <taxon>Octopus</taxon>
    </lineage>
</organism>
<name>A0A0L8HLX7_OCTBM</name>
<dbReference type="AlphaFoldDB" id="A0A0L8HLX7"/>
<evidence type="ECO:0000256" key="1">
    <source>
        <dbReference type="SAM" id="SignalP"/>
    </source>
</evidence>
<evidence type="ECO:0000313" key="2">
    <source>
        <dbReference type="EMBL" id="KOF89790.1"/>
    </source>
</evidence>
<keyword evidence="1" id="KW-0732">Signal</keyword>
<reference evidence="2" key="1">
    <citation type="submission" date="2015-07" db="EMBL/GenBank/DDBJ databases">
        <title>MeaNS - Measles Nucleotide Surveillance Program.</title>
        <authorList>
            <person name="Tran T."/>
            <person name="Druce J."/>
        </authorList>
    </citation>
    <scope>NUCLEOTIDE SEQUENCE</scope>
    <source>
        <strain evidence="2">UCB-OBI-ISO-001</strain>
        <tissue evidence="2">Gonad</tissue>
    </source>
</reference>